<accession>K6VQC8</accession>
<dbReference type="eggNOG" id="COG1309">
    <property type="taxonomic scope" value="Bacteria"/>
</dbReference>
<comment type="caution">
    <text evidence="4">The sequence shown here is derived from an EMBL/GenBank/DDBJ whole genome shotgun (WGS) entry which is preliminary data.</text>
</comment>
<gene>
    <name evidence="4" type="ORF">AUCHE_17_01630</name>
</gene>
<evidence type="ECO:0000256" key="1">
    <source>
        <dbReference type="ARBA" id="ARBA00023125"/>
    </source>
</evidence>
<reference evidence="4 5" key="1">
    <citation type="submission" date="2012-08" db="EMBL/GenBank/DDBJ databases">
        <title>Whole genome shotgun sequence of Austwickia chelonae NBRC 105200.</title>
        <authorList>
            <person name="Yoshida I."/>
            <person name="Hosoyama A."/>
            <person name="Tsuchikane K."/>
            <person name="Katsumata H."/>
            <person name="Ando Y."/>
            <person name="Ohji S."/>
            <person name="Hamada M."/>
            <person name="Tamura T."/>
            <person name="Yamazoe A."/>
            <person name="Yamazaki S."/>
            <person name="Fujita N."/>
        </authorList>
    </citation>
    <scope>NUCLEOTIDE SEQUENCE [LARGE SCALE GENOMIC DNA]</scope>
    <source>
        <strain evidence="4 5">NBRC 105200</strain>
    </source>
</reference>
<dbReference type="EMBL" id="BAGZ01000017">
    <property type="protein sequence ID" value="GAB78949.1"/>
    <property type="molecule type" value="Genomic_DNA"/>
</dbReference>
<dbReference type="AlphaFoldDB" id="K6VQC8"/>
<dbReference type="InterPro" id="IPR036271">
    <property type="entry name" value="Tet_transcr_reg_TetR-rel_C_sf"/>
</dbReference>
<sequence>MTEIAAAPWPSVTATGEDDVEKRLLQAVREEILVVGLHRTTATAVARRAGVARVTLYRRSGGIRRLALSAVTIEAGEIVDHARIDLPGDTGLERTVEMSLRIIRAIAGSSLLQAIRTADLTLFEPYLTDHLGSSQRALMKAILPEIRCGLADGSIADGDPHALAVTLLHALTPFATAEGITRTEIGPEATEAQLRRLISGYLATPTPHTPEHDGTTP</sequence>
<evidence type="ECO:0000313" key="5">
    <source>
        <dbReference type="Proteomes" id="UP000008495"/>
    </source>
</evidence>
<evidence type="ECO:0000259" key="3">
    <source>
        <dbReference type="PROSITE" id="PS50977"/>
    </source>
</evidence>
<dbReference type="SUPFAM" id="SSF46689">
    <property type="entry name" value="Homeodomain-like"/>
    <property type="match status" value="1"/>
</dbReference>
<dbReference type="PROSITE" id="PS50977">
    <property type="entry name" value="HTH_TETR_2"/>
    <property type="match status" value="1"/>
</dbReference>
<evidence type="ECO:0000313" key="4">
    <source>
        <dbReference type="EMBL" id="GAB78949.1"/>
    </source>
</evidence>
<dbReference type="SUPFAM" id="SSF48498">
    <property type="entry name" value="Tetracyclin repressor-like, C-terminal domain"/>
    <property type="match status" value="1"/>
</dbReference>
<keyword evidence="1 2" id="KW-0238">DNA-binding</keyword>
<dbReference type="Proteomes" id="UP000008495">
    <property type="component" value="Unassembled WGS sequence"/>
</dbReference>
<dbReference type="OrthoDB" id="3267320at2"/>
<name>K6VQC8_9MICO</name>
<dbReference type="InterPro" id="IPR009057">
    <property type="entry name" value="Homeodomain-like_sf"/>
</dbReference>
<keyword evidence="5" id="KW-1185">Reference proteome</keyword>
<evidence type="ECO:0000256" key="2">
    <source>
        <dbReference type="PROSITE-ProRule" id="PRU00335"/>
    </source>
</evidence>
<dbReference type="InterPro" id="IPR001647">
    <property type="entry name" value="HTH_TetR"/>
</dbReference>
<feature type="DNA-binding region" description="H-T-H motif" evidence="2">
    <location>
        <begin position="41"/>
        <end position="60"/>
    </location>
</feature>
<proteinExistence type="predicted"/>
<dbReference type="GO" id="GO:0003677">
    <property type="term" value="F:DNA binding"/>
    <property type="evidence" value="ECO:0007669"/>
    <property type="project" value="UniProtKB-UniRule"/>
</dbReference>
<protein>
    <recommendedName>
        <fullName evidence="3">HTH tetR-type domain-containing protein</fullName>
    </recommendedName>
</protein>
<dbReference type="Pfam" id="PF00440">
    <property type="entry name" value="TetR_N"/>
    <property type="match status" value="1"/>
</dbReference>
<organism evidence="4 5">
    <name type="scientific">Austwickia chelonae NBRC 105200</name>
    <dbReference type="NCBI Taxonomy" id="1184607"/>
    <lineage>
        <taxon>Bacteria</taxon>
        <taxon>Bacillati</taxon>
        <taxon>Actinomycetota</taxon>
        <taxon>Actinomycetes</taxon>
        <taxon>Micrococcales</taxon>
        <taxon>Dermatophilaceae</taxon>
        <taxon>Austwickia</taxon>
    </lineage>
</organism>
<feature type="domain" description="HTH tetR-type" evidence="3">
    <location>
        <begin position="18"/>
        <end position="78"/>
    </location>
</feature>
<dbReference type="RefSeq" id="WP_006503706.1">
    <property type="nucleotide sequence ID" value="NZ_BAGZ01000017.1"/>
</dbReference>
<dbReference type="Gene3D" id="1.10.357.10">
    <property type="entry name" value="Tetracycline Repressor, domain 2"/>
    <property type="match status" value="1"/>
</dbReference>
<dbReference type="STRING" id="100225.SAMN05421595_0164"/>